<protein>
    <submittedName>
        <fullName evidence="2">Uncharacterized protein</fullName>
    </submittedName>
</protein>
<dbReference type="Proteomes" id="UP000092403">
    <property type="component" value="Unassembled WGS sequence"/>
</dbReference>
<evidence type="ECO:0000313" key="1">
    <source>
        <dbReference type="EMBL" id="KYC44843.1"/>
    </source>
</evidence>
<organism evidence="2 4">
    <name type="scientific">Candidatus Methanofastidiosum methylothiophilum</name>
    <dbReference type="NCBI Taxonomy" id="1705564"/>
    <lineage>
        <taxon>Archaea</taxon>
        <taxon>Methanobacteriati</taxon>
        <taxon>Methanobacteriota</taxon>
        <taxon>Stenosarchaea group</taxon>
        <taxon>Candidatus Methanofastidiosia</taxon>
        <taxon>Candidatus Methanofastidiosales</taxon>
        <taxon>Candidatus Methanofastidiosaceae</taxon>
        <taxon>Candidatus Methanofastidiosum</taxon>
    </lineage>
</organism>
<name>A0A150IWU7_9EURY</name>
<dbReference type="Proteomes" id="UP000092401">
    <property type="component" value="Unassembled WGS sequence"/>
</dbReference>
<evidence type="ECO:0000313" key="4">
    <source>
        <dbReference type="Proteomes" id="UP000092403"/>
    </source>
</evidence>
<dbReference type="EMBL" id="LNGE01000040">
    <property type="protein sequence ID" value="KYC44843.1"/>
    <property type="molecule type" value="Genomic_DNA"/>
</dbReference>
<gene>
    <name evidence="1" type="ORF">APG10_01383</name>
    <name evidence="2" type="ORF">APG12_01541</name>
</gene>
<dbReference type="EMBL" id="LNJC01000038">
    <property type="protein sequence ID" value="KYC49345.1"/>
    <property type="molecule type" value="Genomic_DNA"/>
</dbReference>
<dbReference type="AlphaFoldDB" id="A0A150IWU7"/>
<proteinExistence type="predicted"/>
<reference evidence="3 4" key="1">
    <citation type="journal article" date="2016" name="ISME J.">
        <title>Chasing the elusive Euryarchaeota class WSA2: genomes reveal a uniquely fastidious methyl-reducing methanogen.</title>
        <authorList>
            <person name="Nobu M.K."/>
            <person name="Narihiro T."/>
            <person name="Kuroda K."/>
            <person name="Mei R."/>
            <person name="Liu W.T."/>
        </authorList>
    </citation>
    <scope>NUCLEOTIDE SEQUENCE [LARGE SCALE GENOMIC DNA]</scope>
    <source>
        <strain evidence="1">B03fssc0709_Meth_Bin005</strain>
        <strain evidence="2">BMIXfssc0709_Meth_Bin006</strain>
    </source>
</reference>
<accession>A0A150IIK3</accession>
<evidence type="ECO:0000313" key="3">
    <source>
        <dbReference type="Proteomes" id="UP000092401"/>
    </source>
</evidence>
<sequence length="175" mass="20557">MEEYSKLDELTLKKFHFSLSNIPVLSTELYPIKRCEGLLVGSKGAIKRQYLIQGDIGEFLRHAPEGYFLVGFWGHGFNSHAFYYLRVDSKSKIFFRLPYGGAYMDNKKEAEHISKFLPEFFKFEEKLKNMGLRRLYAVESMGSGRYEIEINDQVIKYHKSLYYSNLSEILDTYEI</sequence>
<evidence type="ECO:0000313" key="2">
    <source>
        <dbReference type="EMBL" id="KYC49345.1"/>
    </source>
</evidence>
<accession>A0A150IWU7</accession>
<comment type="caution">
    <text evidence="2">The sequence shown here is derived from an EMBL/GenBank/DDBJ whole genome shotgun (WGS) entry which is preliminary data.</text>
</comment>